<dbReference type="Gene3D" id="3.30.70.1440">
    <property type="entry name" value="Multidrug efflux transporter AcrB pore domain"/>
    <property type="match status" value="1"/>
</dbReference>
<dbReference type="InterPro" id="IPR004764">
    <property type="entry name" value="MdtF-like"/>
</dbReference>
<evidence type="ECO:0000256" key="2">
    <source>
        <dbReference type="ARBA" id="ARBA00010942"/>
    </source>
</evidence>
<evidence type="ECO:0000256" key="7">
    <source>
        <dbReference type="ARBA" id="ARBA00022989"/>
    </source>
</evidence>
<comment type="caution">
    <text evidence="10">The sequence shown here is derived from an EMBL/GenBank/DDBJ whole genome shotgun (WGS) entry which is preliminary data.</text>
</comment>
<keyword evidence="7 9" id="KW-1133">Transmembrane helix</keyword>
<evidence type="ECO:0000256" key="8">
    <source>
        <dbReference type="ARBA" id="ARBA00023136"/>
    </source>
</evidence>
<dbReference type="Gene3D" id="1.20.1640.10">
    <property type="entry name" value="Multidrug efflux transporter AcrB transmembrane domain"/>
    <property type="match status" value="2"/>
</dbReference>
<evidence type="ECO:0000256" key="9">
    <source>
        <dbReference type="RuleBase" id="RU364070"/>
    </source>
</evidence>
<feature type="transmembrane region" description="Helical" evidence="9">
    <location>
        <begin position="342"/>
        <end position="361"/>
    </location>
</feature>
<feature type="transmembrane region" description="Helical" evidence="9">
    <location>
        <begin position="973"/>
        <end position="993"/>
    </location>
</feature>
<feature type="transmembrane region" description="Helical" evidence="9">
    <location>
        <begin position="897"/>
        <end position="921"/>
    </location>
</feature>
<dbReference type="Gene3D" id="3.30.2090.10">
    <property type="entry name" value="Multidrug efflux transporter AcrB TolC docking domain, DN and DC subdomains"/>
    <property type="match status" value="2"/>
</dbReference>
<feature type="transmembrane region" description="Helical" evidence="9">
    <location>
        <begin position="12"/>
        <end position="33"/>
    </location>
</feature>
<dbReference type="OrthoDB" id="9176627at2"/>
<keyword evidence="8 9" id="KW-0472">Membrane</keyword>
<accession>A0A2T0XJZ1</accession>
<feature type="transmembrane region" description="Helical" evidence="9">
    <location>
        <begin position="927"/>
        <end position="952"/>
    </location>
</feature>
<keyword evidence="3 9" id="KW-0813">Transport</keyword>
<dbReference type="Pfam" id="PF00873">
    <property type="entry name" value="ACR_tran"/>
    <property type="match status" value="1"/>
</dbReference>
<dbReference type="PANTHER" id="PTHR32063">
    <property type="match status" value="1"/>
</dbReference>
<dbReference type="GO" id="GO:0015562">
    <property type="term" value="F:efflux transmembrane transporter activity"/>
    <property type="evidence" value="ECO:0007669"/>
    <property type="project" value="InterPro"/>
</dbReference>
<dbReference type="FunFam" id="3.30.70.1430:FF:000001">
    <property type="entry name" value="Efflux pump membrane transporter"/>
    <property type="match status" value="1"/>
</dbReference>
<feature type="transmembrane region" description="Helical" evidence="9">
    <location>
        <begin position="539"/>
        <end position="556"/>
    </location>
</feature>
<reference evidence="10 11" key="1">
    <citation type="submission" date="2018-03" db="EMBL/GenBank/DDBJ databases">
        <title>Genomic Encyclopedia of Type Strains, Phase III (KMG-III): the genomes of soil and plant-associated and newly described type strains.</title>
        <authorList>
            <person name="Whitman W."/>
        </authorList>
    </citation>
    <scope>NUCLEOTIDE SEQUENCE [LARGE SCALE GENOMIC DNA]</scope>
    <source>
        <strain evidence="10 11">MWH-P2sevCIIIb</strain>
    </source>
</reference>
<evidence type="ECO:0000256" key="6">
    <source>
        <dbReference type="ARBA" id="ARBA00022692"/>
    </source>
</evidence>
<name>A0A2T0XJZ1_9BURK</name>
<dbReference type="PRINTS" id="PR00702">
    <property type="entry name" value="ACRIFLAVINRP"/>
</dbReference>
<keyword evidence="6 9" id="KW-0812">Transmembrane</keyword>
<feature type="transmembrane region" description="Helical" evidence="9">
    <location>
        <begin position="870"/>
        <end position="890"/>
    </location>
</feature>
<feature type="transmembrane region" description="Helical" evidence="9">
    <location>
        <begin position="368"/>
        <end position="388"/>
    </location>
</feature>
<dbReference type="InterPro" id="IPR001036">
    <property type="entry name" value="Acrflvin-R"/>
</dbReference>
<dbReference type="SUPFAM" id="SSF82714">
    <property type="entry name" value="Multidrug efflux transporter AcrB TolC docking domain, DN and DC subdomains"/>
    <property type="match status" value="2"/>
</dbReference>
<feature type="transmembrane region" description="Helical" evidence="9">
    <location>
        <begin position="1005"/>
        <end position="1031"/>
    </location>
</feature>
<feature type="transmembrane region" description="Helical" evidence="9">
    <location>
        <begin position="439"/>
        <end position="459"/>
    </location>
</feature>
<keyword evidence="4" id="KW-1003">Cell membrane</keyword>
<organism evidence="10 11">
    <name type="scientific">Jezberella montanilacus</name>
    <dbReference type="NCBI Taxonomy" id="323426"/>
    <lineage>
        <taxon>Bacteria</taxon>
        <taxon>Pseudomonadati</taxon>
        <taxon>Pseudomonadota</taxon>
        <taxon>Betaproteobacteria</taxon>
        <taxon>Burkholderiales</taxon>
        <taxon>Alcaligenaceae</taxon>
        <taxon>Jezberella</taxon>
    </lineage>
</organism>
<dbReference type="PANTHER" id="PTHR32063:SF13">
    <property type="entry name" value="MULTIDRUG EFFLUX PUMP SUBUNIT ACRB-RELATED"/>
    <property type="match status" value="1"/>
</dbReference>
<dbReference type="RefSeq" id="WP_106226542.1">
    <property type="nucleotide sequence ID" value="NZ_PVTV01000011.1"/>
</dbReference>
<dbReference type="EMBL" id="PVTV01000011">
    <property type="protein sequence ID" value="PRY99217.1"/>
    <property type="molecule type" value="Genomic_DNA"/>
</dbReference>
<comment type="subcellular location">
    <subcellularLocation>
        <location evidence="1 9">Cell inner membrane</location>
        <topology evidence="1 9">Multi-pass membrane protein</topology>
    </subcellularLocation>
</comment>
<evidence type="ECO:0000256" key="4">
    <source>
        <dbReference type="ARBA" id="ARBA00022475"/>
    </source>
</evidence>
<sequence>MLSKYFIERPVLGNVIAIIMMILGAVSIFGLPISQYPPMTPPTIQVSTSWPGASAAMMQQMVASSIETQVNGVENMLYMQSDSTNDGRYTLTVTFEVGTDPNIAQVNVQNRVAIAVPGLPQSVQKQGITTKMQSTAILQFVTLTSDDPSHDALFLSNFANLQMQNRLARIKGVAAANVFGVGNYSMRIWLDPAQLAARSLTPSDISNAISRQNVMLAGGQIGAPPVPNGQDFQYTLNVLSAMNSPEEFGNILVKVDDQGAITRLQDVGRVELGSQNYSQFFKLGDKPAGGIAIYQLPSANAIATAKAVRAEMEAIAQTFPKDMSWEIPFDTTMFVTASIDEVYHTLFEAGFLVLAVIMIFLQDWRAVLVPATTVPVTIIGAFAAMASLGFSINLLTLFAIVLCIGIVVDDAIVVVEGVAKKVEHGETPHDAAVNAMTELMGPIIGITLVLMAVFLPASFISGITGQMYRQFALVIAATALISGINAVTLKPTQAATFIKPKPLGVVKKNWFFKKFDQGFEKISNSYAGLMQILMSHRKISMTVGFALIAFAIYGLVKVPTGFIPNEDQGYLVVSVQLPNASSLQRTTETMANVAKIIETVPGVQKVVSVGGINALNNSASQANAGVMYVILKPWDERAKSPGEDLRSIFPGLSAKMQSVQEATVNVLLPPAIPGLGLSGGFQMQVVLTDLSNDYQKLARATDALAHAVSARPEVMLAFTPFRATVPQYELKFNAARAETLGVSLGDAYDVLQNSIGSTYVNQFFTFGQTYQVYIQADGKDRVSTDQIGKLYVKSSTGSMVPLGSFVDITETTGPGIASQYNLFPTAALLGAANGAYSSGQAMAAVEEVAKEVLPPGVSFYWTAMSYQEKLVGNTVVLVFALSILLVYLVLAAQYESWVAPFAVILAVPLALVGVVAALFLTGLPNNIYVQIGLVLMIALASKNAILIVEVALEERRHHGLSLIDAALKASHERFRPIVMTSIAFILGVVPLLTSSGAGAASRISIGLTVFSGMIASTVFAVALVPIFFVQIEGFFEARAKKSAERKARALAWAVVDARSEDGTTETSGVSKNKNASENELTDISLGEVILRRLDLAENELAITDEMSDKQSADPEIAHELTNSDGIGSEAETSSELVASVLDEVASPEQIAEIEPGETSPDPSPIVEPSESVAIDIAPDPVEDLPAESAELPGASELPSFAEDFLTDSEQPAFASETQLVTEGLAEPVTAPVVEPLPVAEPVAEPVVAPVVEPVTLLVAEPVPVPQAVTEPDQAVIENVAVSPLEVANNPTVFNDDALRQMFRNAAEPVPQAALQPVAEAVPEPVPESVQELAANIAVDQLDEINNSPALNDDALRRMFKNAADEVNGNGN</sequence>
<evidence type="ECO:0000313" key="11">
    <source>
        <dbReference type="Proteomes" id="UP000238308"/>
    </source>
</evidence>
<dbReference type="Gene3D" id="3.30.70.1430">
    <property type="entry name" value="Multidrug efflux transporter AcrB pore domain"/>
    <property type="match status" value="2"/>
</dbReference>
<dbReference type="FunFam" id="1.20.1640.10:FF:000001">
    <property type="entry name" value="Efflux pump membrane transporter"/>
    <property type="match status" value="1"/>
</dbReference>
<evidence type="ECO:0000256" key="5">
    <source>
        <dbReference type="ARBA" id="ARBA00022519"/>
    </source>
</evidence>
<protein>
    <recommendedName>
        <fullName evidence="9">Efflux pump membrane transporter</fullName>
    </recommendedName>
</protein>
<proteinExistence type="inferred from homology"/>
<dbReference type="Gene3D" id="3.30.70.1320">
    <property type="entry name" value="Multidrug efflux transporter AcrB pore domain like"/>
    <property type="match status" value="1"/>
</dbReference>
<evidence type="ECO:0000256" key="3">
    <source>
        <dbReference type="ARBA" id="ARBA00022448"/>
    </source>
</evidence>
<evidence type="ECO:0000256" key="1">
    <source>
        <dbReference type="ARBA" id="ARBA00004429"/>
    </source>
</evidence>
<dbReference type="GO" id="GO:0005886">
    <property type="term" value="C:plasma membrane"/>
    <property type="evidence" value="ECO:0007669"/>
    <property type="project" value="UniProtKB-SubCell"/>
</dbReference>
<keyword evidence="5 9" id="KW-0997">Cell inner membrane</keyword>
<dbReference type="GO" id="GO:0009636">
    <property type="term" value="P:response to toxic substance"/>
    <property type="evidence" value="ECO:0007669"/>
    <property type="project" value="UniProtKB-ARBA"/>
</dbReference>
<comment type="similarity">
    <text evidence="2 9">Belongs to the resistance-nodulation-cell division (RND) (TC 2.A.6) family.</text>
</comment>
<dbReference type="SUPFAM" id="SSF82866">
    <property type="entry name" value="Multidrug efflux transporter AcrB transmembrane domain"/>
    <property type="match status" value="2"/>
</dbReference>
<dbReference type="NCBIfam" id="TIGR00915">
    <property type="entry name" value="2A0602"/>
    <property type="match status" value="1"/>
</dbReference>
<gene>
    <name evidence="10" type="ORF">BCM14_0660</name>
</gene>
<comment type="caution">
    <text evidence="9">Lacks conserved residue(s) required for the propagation of feature annotation.</text>
</comment>
<keyword evidence="11" id="KW-1185">Reference proteome</keyword>
<feature type="transmembrane region" description="Helical" evidence="9">
    <location>
        <begin position="471"/>
        <end position="489"/>
    </location>
</feature>
<dbReference type="InterPro" id="IPR027463">
    <property type="entry name" value="AcrB_DN_DC_subdom"/>
</dbReference>
<dbReference type="GO" id="GO:0042910">
    <property type="term" value="F:xenobiotic transmembrane transporter activity"/>
    <property type="evidence" value="ECO:0007669"/>
    <property type="project" value="TreeGrafter"/>
</dbReference>
<evidence type="ECO:0000313" key="10">
    <source>
        <dbReference type="EMBL" id="PRY99217.1"/>
    </source>
</evidence>
<dbReference type="SUPFAM" id="SSF82693">
    <property type="entry name" value="Multidrug efflux transporter AcrB pore domain, PN1, PN2, PC1 and PC2 subdomains"/>
    <property type="match status" value="4"/>
</dbReference>
<dbReference type="Proteomes" id="UP000238308">
    <property type="component" value="Unassembled WGS sequence"/>
</dbReference>